<name>A0A316M0Z5_9CLOT</name>
<proteinExistence type="predicted"/>
<accession>A0A316M0Z5</accession>
<gene>
    <name evidence="1" type="ORF">DBY38_12150</name>
</gene>
<dbReference type="Proteomes" id="UP000246114">
    <property type="component" value="Unassembled WGS sequence"/>
</dbReference>
<dbReference type="RefSeq" id="WP_412347717.1">
    <property type="nucleotide sequence ID" value="NZ_JBKWKS010000011.1"/>
</dbReference>
<organism evidence="1 2">
    <name type="scientific">Clostridium cadaveris</name>
    <dbReference type="NCBI Taxonomy" id="1529"/>
    <lineage>
        <taxon>Bacteria</taxon>
        <taxon>Bacillati</taxon>
        <taxon>Bacillota</taxon>
        <taxon>Clostridia</taxon>
        <taxon>Eubacteriales</taxon>
        <taxon>Clostridiaceae</taxon>
        <taxon>Clostridium</taxon>
    </lineage>
</organism>
<comment type="caution">
    <text evidence="1">The sequence shown here is derived from an EMBL/GenBank/DDBJ whole genome shotgun (WGS) entry which is preliminary data.</text>
</comment>
<protein>
    <submittedName>
        <fullName evidence="1">Uncharacterized protein</fullName>
    </submittedName>
</protein>
<reference evidence="1 2" key="1">
    <citation type="submission" date="2018-03" db="EMBL/GenBank/DDBJ databases">
        <title>The uncultured portion of the human microbiome is neutrally assembled.</title>
        <authorList>
            <person name="Jeraldo P."/>
            <person name="Boardman L."/>
            <person name="White B.A."/>
            <person name="Nelson H."/>
            <person name="Goldenfeld N."/>
            <person name="Chia N."/>
        </authorList>
    </citation>
    <scope>NUCLEOTIDE SEQUENCE [LARGE SCALE GENOMIC DNA]</scope>
    <source>
        <strain evidence="1">CIM:MAG 903</strain>
    </source>
</reference>
<evidence type="ECO:0000313" key="2">
    <source>
        <dbReference type="Proteomes" id="UP000246114"/>
    </source>
</evidence>
<evidence type="ECO:0000313" key="1">
    <source>
        <dbReference type="EMBL" id="PWL52066.1"/>
    </source>
</evidence>
<dbReference type="EMBL" id="QAMZ01000052">
    <property type="protein sequence ID" value="PWL52066.1"/>
    <property type="molecule type" value="Genomic_DNA"/>
</dbReference>
<dbReference type="AlphaFoldDB" id="A0A316M0Z5"/>
<sequence>MKRENLRKVEVFELEYENNQTASKPLYQGYFHEYIKNASRPEAIIERENGLLEKVSIYNIRFLD</sequence>